<dbReference type="SMART" id="SM00346">
    <property type="entry name" value="HTH_ICLR"/>
    <property type="match status" value="1"/>
</dbReference>
<dbReference type="CDD" id="cd00090">
    <property type="entry name" value="HTH_ARSR"/>
    <property type="match status" value="1"/>
</dbReference>
<evidence type="ECO:0000313" key="6">
    <source>
        <dbReference type="EMBL" id="NGN96591.1"/>
    </source>
</evidence>
<keyword evidence="2 6" id="KW-0238">DNA-binding</keyword>
<dbReference type="Proteomes" id="UP000473008">
    <property type="component" value="Unassembled WGS sequence"/>
</dbReference>
<dbReference type="EMBL" id="JAALDL010000001">
    <property type="protein sequence ID" value="NGN96591.1"/>
    <property type="molecule type" value="Genomic_DNA"/>
</dbReference>
<name>A0A6M1RE65_9GAMM</name>
<dbReference type="Gene3D" id="3.30.450.40">
    <property type="match status" value="1"/>
</dbReference>
<dbReference type="GO" id="GO:0045892">
    <property type="term" value="P:negative regulation of DNA-templated transcription"/>
    <property type="evidence" value="ECO:0007669"/>
    <property type="project" value="TreeGrafter"/>
</dbReference>
<dbReference type="RefSeq" id="WP_165011656.1">
    <property type="nucleotide sequence ID" value="NZ_JAALDL010000001.1"/>
</dbReference>
<dbReference type="SUPFAM" id="SSF55781">
    <property type="entry name" value="GAF domain-like"/>
    <property type="match status" value="1"/>
</dbReference>
<dbReference type="GO" id="GO:0003700">
    <property type="term" value="F:DNA-binding transcription factor activity"/>
    <property type="evidence" value="ECO:0007669"/>
    <property type="project" value="TreeGrafter"/>
</dbReference>
<keyword evidence="3" id="KW-0804">Transcription</keyword>
<dbReference type="InterPro" id="IPR011991">
    <property type="entry name" value="ArsR-like_HTH"/>
</dbReference>
<protein>
    <submittedName>
        <fullName evidence="6">DNA-binding transcriptional regulator KdgR</fullName>
    </submittedName>
</protein>
<evidence type="ECO:0000259" key="4">
    <source>
        <dbReference type="PROSITE" id="PS51077"/>
    </source>
</evidence>
<dbReference type="PANTHER" id="PTHR30136:SF7">
    <property type="entry name" value="HTH-TYPE TRANSCRIPTIONAL REGULATOR KDGR-RELATED"/>
    <property type="match status" value="1"/>
</dbReference>
<dbReference type="InterPro" id="IPR036388">
    <property type="entry name" value="WH-like_DNA-bd_sf"/>
</dbReference>
<evidence type="ECO:0000256" key="1">
    <source>
        <dbReference type="ARBA" id="ARBA00023015"/>
    </source>
</evidence>
<dbReference type="InterPro" id="IPR036390">
    <property type="entry name" value="WH_DNA-bd_sf"/>
</dbReference>
<dbReference type="PANTHER" id="PTHR30136">
    <property type="entry name" value="HELIX-TURN-HELIX TRANSCRIPTIONAL REGULATOR, ICLR FAMILY"/>
    <property type="match status" value="1"/>
</dbReference>
<feature type="domain" description="HTH iclR-type" evidence="4">
    <location>
        <begin position="10"/>
        <end position="71"/>
    </location>
</feature>
<comment type="caution">
    <text evidence="6">The sequence shown here is derived from an EMBL/GenBank/DDBJ whole genome shotgun (WGS) entry which is preliminary data.</text>
</comment>
<dbReference type="InterPro" id="IPR005471">
    <property type="entry name" value="Tscrpt_reg_IclR_N"/>
</dbReference>
<keyword evidence="1" id="KW-0805">Transcription regulation</keyword>
<accession>A0A6M1RE65</accession>
<dbReference type="NCBIfam" id="NF011671">
    <property type="entry name" value="PRK15090.1"/>
    <property type="match status" value="1"/>
</dbReference>
<dbReference type="InterPro" id="IPR050707">
    <property type="entry name" value="HTH_MetabolicPath_Reg"/>
</dbReference>
<dbReference type="InterPro" id="IPR029016">
    <property type="entry name" value="GAF-like_dom_sf"/>
</dbReference>
<reference evidence="6 7" key="1">
    <citation type="submission" date="2020-02" db="EMBL/GenBank/DDBJ databases">
        <title>The draft genome of Grimontia sedimenta sp. nov., isolated from benthic sediments near coral reefs south of Kuwait.</title>
        <authorList>
            <person name="Mahmoud H.M."/>
            <person name="Jose L."/>
            <person name="Eapen S."/>
        </authorList>
    </citation>
    <scope>NUCLEOTIDE SEQUENCE [LARGE SCALE GENOMIC DNA]</scope>
    <source>
        <strain evidence="6 7">S25</strain>
    </source>
</reference>
<feature type="domain" description="IclR-ED" evidence="5">
    <location>
        <begin position="72"/>
        <end position="249"/>
    </location>
</feature>
<evidence type="ECO:0000259" key="5">
    <source>
        <dbReference type="PROSITE" id="PS51078"/>
    </source>
</evidence>
<dbReference type="Pfam" id="PF09339">
    <property type="entry name" value="HTH_IclR"/>
    <property type="match status" value="1"/>
</dbReference>
<dbReference type="Pfam" id="PF01614">
    <property type="entry name" value="IclR_C"/>
    <property type="match status" value="1"/>
</dbReference>
<organism evidence="6 7">
    <name type="scientific">Grimontia sedimenti</name>
    <dbReference type="NCBI Taxonomy" id="2711294"/>
    <lineage>
        <taxon>Bacteria</taxon>
        <taxon>Pseudomonadati</taxon>
        <taxon>Pseudomonadota</taxon>
        <taxon>Gammaproteobacteria</taxon>
        <taxon>Vibrionales</taxon>
        <taxon>Vibrionaceae</taxon>
        <taxon>Grimontia</taxon>
    </lineage>
</organism>
<sequence>MALNNQPESVSSVLKTFAILQALSSQKDIGVSELAQRLMMSKSTVYRFLQTMKTLGIVSQEGDSERYSLTLKLFEMGAAALEYVDLVEIANAEMSNVATVSGEAVSLGIEDGDSFVYVHKLDASHSLGVQARIGSRHSLVDAALGNVFLAQKSESETKRIWQETGRDDPSLAALMIKLEAVRKKGYAFDREEHEAGVIALAVPVYDRFNRAVASLSVDIPTVRYSQEVCDRYKEALLQAAVAISSKLGCAKYPYQQAVA</sequence>
<dbReference type="SUPFAM" id="SSF46785">
    <property type="entry name" value="Winged helix' DNA-binding domain"/>
    <property type="match status" value="1"/>
</dbReference>
<evidence type="ECO:0000256" key="3">
    <source>
        <dbReference type="ARBA" id="ARBA00023163"/>
    </source>
</evidence>
<evidence type="ECO:0000256" key="2">
    <source>
        <dbReference type="ARBA" id="ARBA00023125"/>
    </source>
</evidence>
<evidence type="ECO:0000313" key="7">
    <source>
        <dbReference type="Proteomes" id="UP000473008"/>
    </source>
</evidence>
<dbReference type="AlphaFoldDB" id="A0A6M1RE65"/>
<dbReference type="PROSITE" id="PS51077">
    <property type="entry name" value="HTH_ICLR"/>
    <property type="match status" value="1"/>
</dbReference>
<dbReference type="InterPro" id="IPR014757">
    <property type="entry name" value="Tscrpt_reg_IclR_C"/>
</dbReference>
<gene>
    <name evidence="6" type="primary">kdgR</name>
    <name evidence="6" type="ORF">G5S52_02650</name>
</gene>
<keyword evidence="7" id="KW-1185">Reference proteome</keyword>
<dbReference type="GO" id="GO:0003677">
    <property type="term" value="F:DNA binding"/>
    <property type="evidence" value="ECO:0007669"/>
    <property type="project" value="UniProtKB-KW"/>
</dbReference>
<dbReference type="Gene3D" id="1.10.10.10">
    <property type="entry name" value="Winged helix-like DNA-binding domain superfamily/Winged helix DNA-binding domain"/>
    <property type="match status" value="1"/>
</dbReference>
<dbReference type="PROSITE" id="PS51078">
    <property type="entry name" value="ICLR_ED"/>
    <property type="match status" value="1"/>
</dbReference>
<proteinExistence type="predicted"/>